<evidence type="ECO:0000313" key="7">
    <source>
        <dbReference type="Proteomes" id="UP000676336"/>
    </source>
</evidence>
<dbReference type="EMBL" id="CAJOBI010166966">
    <property type="protein sequence ID" value="CAF4873754.1"/>
    <property type="molecule type" value="Genomic_DNA"/>
</dbReference>
<dbReference type="EMBL" id="CAJOBH010266360">
    <property type="protein sequence ID" value="CAF5161277.1"/>
    <property type="molecule type" value="Genomic_DNA"/>
</dbReference>
<dbReference type="Proteomes" id="UP000681720">
    <property type="component" value="Unassembled WGS sequence"/>
</dbReference>
<evidence type="ECO:0000313" key="2">
    <source>
        <dbReference type="EMBL" id="CAF4765378.1"/>
    </source>
</evidence>
<sequence length="64" mass="7607">NRQELDELRMRFLVSEQEQICLNERLLANDQFSMTLQRVHATVEKLFLVLDFSFEMLNNESVSS</sequence>
<dbReference type="Proteomes" id="UP000676336">
    <property type="component" value="Unassembled WGS sequence"/>
</dbReference>
<evidence type="ECO:0000313" key="6">
    <source>
        <dbReference type="EMBL" id="CAF5161277.1"/>
    </source>
</evidence>
<evidence type="ECO:0000313" key="5">
    <source>
        <dbReference type="EMBL" id="CAF4873754.1"/>
    </source>
</evidence>
<comment type="caution">
    <text evidence="5">The sequence shown here is derived from an EMBL/GenBank/DDBJ whole genome shotgun (WGS) entry which is preliminary data.</text>
</comment>
<gene>
    <name evidence="1" type="ORF">BYL167_LOCUS31844</name>
    <name evidence="6" type="ORF">BYL167_LOCUS74650</name>
    <name evidence="3" type="ORF">GIL414_LOCUS46309</name>
    <name evidence="4" type="ORF">GIL414_LOCUS48054</name>
    <name evidence="2" type="ORF">SMN809_LOCUS45712</name>
    <name evidence="5" type="ORF">SMN809_LOCUS50478</name>
</gene>
<dbReference type="EMBL" id="CAJOBH010057178">
    <property type="protein sequence ID" value="CAF4407696.1"/>
    <property type="molecule type" value="Genomic_DNA"/>
</dbReference>
<feature type="non-terminal residue" evidence="5">
    <location>
        <position position="1"/>
    </location>
</feature>
<name>A0A8S3C4Q0_9BILA</name>
<organism evidence="5 7">
    <name type="scientific">Rotaria magnacalcarata</name>
    <dbReference type="NCBI Taxonomy" id="392030"/>
    <lineage>
        <taxon>Eukaryota</taxon>
        <taxon>Metazoa</taxon>
        <taxon>Spiralia</taxon>
        <taxon>Gnathifera</taxon>
        <taxon>Rotifera</taxon>
        <taxon>Eurotatoria</taxon>
        <taxon>Bdelloidea</taxon>
        <taxon>Philodinida</taxon>
        <taxon>Philodinidae</taxon>
        <taxon>Rotaria</taxon>
    </lineage>
</organism>
<proteinExistence type="predicted"/>
<dbReference type="Proteomes" id="UP000681967">
    <property type="component" value="Unassembled WGS sequence"/>
</dbReference>
<dbReference type="AlphaFoldDB" id="A0A8S3C4Q0"/>
<dbReference type="EMBL" id="CAJOBJ010145056">
    <property type="protein sequence ID" value="CAF4780257.1"/>
    <property type="molecule type" value="Genomic_DNA"/>
</dbReference>
<dbReference type="EMBL" id="CAJOBJ010154868">
    <property type="protein sequence ID" value="CAF4821909.1"/>
    <property type="molecule type" value="Genomic_DNA"/>
</dbReference>
<reference evidence="5" key="1">
    <citation type="submission" date="2021-02" db="EMBL/GenBank/DDBJ databases">
        <authorList>
            <person name="Nowell W R."/>
        </authorList>
    </citation>
    <scope>NUCLEOTIDE SEQUENCE</scope>
</reference>
<dbReference type="EMBL" id="CAJOBI010140451">
    <property type="protein sequence ID" value="CAF4765378.1"/>
    <property type="molecule type" value="Genomic_DNA"/>
</dbReference>
<evidence type="ECO:0000313" key="3">
    <source>
        <dbReference type="EMBL" id="CAF4780257.1"/>
    </source>
</evidence>
<accession>A0A8S3C4Q0</accession>
<feature type="non-terminal residue" evidence="5">
    <location>
        <position position="64"/>
    </location>
</feature>
<evidence type="ECO:0000313" key="4">
    <source>
        <dbReference type="EMBL" id="CAF4821909.1"/>
    </source>
</evidence>
<protein>
    <submittedName>
        <fullName evidence="5">Uncharacterized protein</fullName>
    </submittedName>
</protein>
<evidence type="ECO:0000313" key="1">
    <source>
        <dbReference type="EMBL" id="CAF4407696.1"/>
    </source>
</evidence>